<dbReference type="InterPro" id="IPR036922">
    <property type="entry name" value="Rieske_2Fe-2S_sf"/>
</dbReference>
<name>A0AAN6G8L4_9BASI</name>
<keyword evidence="15" id="KW-0534">Nitrate assimilation</keyword>
<keyword evidence="24" id="KW-1185">Reference proteome</keyword>
<comment type="cofactor">
    <cofactor evidence="16">
        <name>[2Fe-2S] cluster</name>
        <dbReference type="ChEBI" id="CHEBI:190135"/>
    </cofactor>
</comment>
<evidence type="ECO:0000256" key="7">
    <source>
        <dbReference type="ARBA" id="ARBA00022617"/>
    </source>
</evidence>
<evidence type="ECO:0000259" key="22">
    <source>
        <dbReference type="PROSITE" id="PS51296"/>
    </source>
</evidence>
<dbReference type="PRINTS" id="PR00397">
    <property type="entry name" value="SIROHAEM"/>
</dbReference>
<dbReference type="PROSITE" id="PS00365">
    <property type="entry name" value="NIR_SIR"/>
    <property type="match status" value="1"/>
</dbReference>
<keyword evidence="13" id="KW-0408">Iron</keyword>
<dbReference type="InterPro" id="IPR045854">
    <property type="entry name" value="NO2/SO3_Rdtase_4Fe4S_sf"/>
</dbReference>
<evidence type="ECO:0000256" key="12">
    <source>
        <dbReference type="ARBA" id="ARBA00023002"/>
    </source>
</evidence>
<dbReference type="GO" id="GO:0020037">
    <property type="term" value="F:heme binding"/>
    <property type="evidence" value="ECO:0007669"/>
    <property type="project" value="InterPro"/>
</dbReference>
<feature type="domain" description="Rieske" evidence="22">
    <location>
        <begin position="933"/>
        <end position="1042"/>
    </location>
</feature>
<keyword evidence="6" id="KW-0004">4Fe-4S</keyword>
<dbReference type="InterPro" id="IPR007419">
    <property type="entry name" value="BFD-like_2Fe2S-bd_dom"/>
</dbReference>
<dbReference type="InterPro" id="IPR012748">
    <property type="entry name" value="Rieske-like_NirD"/>
</dbReference>
<feature type="compositionally biased region" description="Gly residues" evidence="21">
    <location>
        <begin position="1117"/>
        <end position="1128"/>
    </location>
</feature>
<dbReference type="GO" id="GO:0008942">
    <property type="term" value="F:nitrite reductase [NAD(P)H] activity"/>
    <property type="evidence" value="ECO:0007669"/>
    <property type="project" value="UniProtKB-EC"/>
</dbReference>
<evidence type="ECO:0000256" key="2">
    <source>
        <dbReference type="ARBA" id="ARBA00001966"/>
    </source>
</evidence>
<sequence>MAPVRSGTPPPVEVPFPVAELEKPASTFPRHAVVVGFGMVGIAFVEKLLNYDIKGNHNQWRVTVIGEEHALAYNRVGLSQYFASRDIESLYLNPLSWYKQHTNKLTYHTGDLVTLIDHESKKVKTQSGREIDYDVCVVATGSNATVLSYISPDRTKRPAGAFVYRTVEDLVDQISYAESRPIKRAGVVGGGLLGLEAAHALLQIGVPKVTIIERDPYILGRQVDAEGSSFVLKKVQALGVDVMTNARLRSVVTCEPSEDADGKARVQGVLFEGANGEPDDKLELEMIVFAIGVIPRDDLAKASGIPTAPRGGLVVSPQLATSIPDVYAIGECASVNGQCFGLIAPGVEQAEVLAFNLTEGPSHSLRNLSPPDLSTKLKLLGTPVASFGSYMADKGITWRPLPGPLRNYKPSDGPLKDKIDVLTFRDPFGGVYKRYLFTLDGKYLVGGIMVGEDKDYVKLSGLTKKEKPLDMSPAELIVGAKKEGEEEGADLDDDAQVCSCHNVTKKSIVDCVKDGARALGDIKSQTKCGTGCGGCVPLMTSLFNSAMKAAGAEISNNLCPHFAYSRQDLFTIIKFRKLKDFTAVMKAVGKQETSLGCEVCRPAIGSILSSLYNEWIMKTSLLQTQDTNDRSMANMQRDGTYSVVPRLPGGEVTPESLRVISEVATTYGLYTKITGGQRIDMFGAKKQDLPSIWEKLTAAGLESGHAYGKSLRTVKSCVGSTWCRYGVGDSVGFAVELEKRYAGLRAPHKFKSGVSGCVRECAEAQSKDFGLIATTKGWNVFVGGNGGAKPRHAELLAADVTRHEAVRLLDRFLIYYIRSADKLERTARWIERLPGGLQHLKEVLIEDKLGICADLEQEMDDFRATYHCEWTKTVQDPEQRKRFRQFVNTDETQEHAERITERGQRRPADWPTDTSPLKFSPADVVEGAQWEWRPVCKLADVEPNESAPTSAVVKYGDTQIAIWHLPGHGLRASQNMCPHRKVFALAEGLVGENEKGPYISCPMHKRNFQLDAKVENGGGSCSDPDYSIMTFDAKSKDGKVLLYLPPSDALDAVLSTTKWMIRKAEEESEAIAGGAGQAGGVSIAGFSAAVEDEAKEAKLVAAGVDPTAAAAAKKKASGGGGSGAGCGGDSTLDW</sequence>
<dbReference type="FunFam" id="1.10.10.1100:FF:000002">
    <property type="entry name" value="Nitrite reductase large subunit"/>
    <property type="match status" value="1"/>
</dbReference>
<comment type="catalytic activity">
    <reaction evidence="18">
        <text>NH4(+) + 3 NADP(+) + 2 H2O = nitrite + 3 NADPH + 5 H(+)</text>
        <dbReference type="Rhea" id="RHEA:24632"/>
        <dbReference type="ChEBI" id="CHEBI:15377"/>
        <dbReference type="ChEBI" id="CHEBI:15378"/>
        <dbReference type="ChEBI" id="CHEBI:16301"/>
        <dbReference type="ChEBI" id="CHEBI:28938"/>
        <dbReference type="ChEBI" id="CHEBI:57783"/>
        <dbReference type="ChEBI" id="CHEBI:58349"/>
        <dbReference type="EC" id="1.7.1.4"/>
    </reaction>
</comment>
<evidence type="ECO:0000256" key="8">
    <source>
        <dbReference type="ARBA" id="ARBA00022630"/>
    </source>
</evidence>
<evidence type="ECO:0000256" key="17">
    <source>
        <dbReference type="ARBA" id="ARBA00050114"/>
    </source>
</evidence>
<evidence type="ECO:0000256" key="14">
    <source>
        <dbReference type="ARBA" id="ARBA00023014"/>
    </source>
</evidence>
<dbReference type="PANTHER" id="PTHR43809:SF1">
    <property type="entry name" value="NITRITE REDUCTASE (NADH) LARGE SUBUNIT"/>
    <property type="match status" value="1"/>
</dbReference>
<comment type="pathway">
    <text evidence="4">Nitrogen metabolism; nitrate reduction (assimilation).</text>
</comment>
<evidence type="ECO:0000256" key="13">
    <source>
        <dbReference type="ARBA" id="ARBA00023004"/>
    </source>
</evidence>
<protein>
    <recommendedName>
        <fullName evidence="20">Nitrite reductase [NAD(P)H]</fullName>
        <ecNumber evidence="19">1.7.1.4</ecNumber>
    </recommendedName>
</protein>
<keyword evidence="12" id="KW-0560">Oxidoreductase</keyword>
<evidence type="ECO:0000256" key="5">
    <source>
        <dbReference type="ARBA" id="ARBA00010429"/>
    </source>
</evidence>
<evidence type="ECO:0000256" key="19">
    <source>
        <dbReference type="ARBA" id="ARBA00066907"/>
    </source>
</evidence>
<dbReference type="Pfam" id="PF13806">
    <property type="entry name" value="Rieske_2"/>
    <property type="match status" value="1"/>
</dbReference>
<comment type="cofactor">
    <cofactor evidence="2">
        <name>[4Fe-4S] cluster</name>
        <dbReference type="ChEBI" id="CHEBI:49883"/>
    </cofactor>
</comment>
<dbReference type="PRINTS" id="PR00368">
    <property type="entry name" value="FADPNR"/>
</dbReference>
<dbReference type="SUPFAM" id="SSF51905">
    <property type="entry name" value="FAD/NAD(P)-binding domain"/>
    <property type="match status" value="2"/>
</dbReference>
<evidence type="ECO:0000313" key="23">
    <source>
        <dbReference type="EMBL" id="KAK0527027.1"/>
    </source>
</evidence>
<dbReference type="GO" id="GO:0051537">
    <property type="term" value="F:2 iron, 2 sulfur cluster binding"/>
    <property type="evidence" value="ECO:0007669"/>
    <property type="project" value="UniProtKB-KW"/>
</dbReference>
<feature type="region of interest" description="Disordered" evidence="21">
    <location>
        <begin position="1113"/>
        <end position="1134"/>
    </location>
</feature>
<dbReference type="GO" id="GO:0015980">
    <property type="term" value="P:energy derivation by oxidation of organic compounds"/>
    <property type="evidence" value="ECO:0007669"/>
    <property type="project" value="UniProtKB-ARBA"/>
</dbReference>
<dbReference type="InterPro" id="IPR052034">
    <property type="entry name" value="NasD-like"/>
</dbReference>
<feature type="compositionally biased region" description="Basic and acidic residues" evidence="21">
    <location>
        <begin position="892"/>
        <end position="908"/>
    </location>
</feature>
<dbReference type="GO" id="GO:0051539">
    <property type="term" value="F:4 iron, 4 sulfur cluster binding"/>
    <property type="evidence" value="ECO:0007669"/>
    <property type="project" value="UniProtKB-KW"/>
</dbReference>
<dbReference type="SUPFAM" id="SSF50022">
    <property type="entry name" value="ISP domain"/>
    <property type="match status" value="1"/>
</dbReference>
<dbReference type="Gene3D" id="1.10.10.1100">
    <property type="entry name" value="BFD-like [2Fe-2S]-binding domain"/>
    <property type="match status" value="1"/>
</dbReference>
<dbReference type="InterPro" id="IPR036188">
    <property type="entry name" value="FAD/NAD-bd_sf"/>
</dbReference>
<dbReference type="FunFam" id="3.30.413.10:FF:000007">
    <property type="entry name" value="Nitrite reductase [NAD(P)H] large subunit"/>
    <property type="match status" value="1"/>
</dbReference>
<evidence type="ECO:0000256" key="11">
    <source>
        <dbReference type="ARBA" id="ARBA00022827"/>
    </source>
</evidence>
<evidence type="ECO:0000256" key="3">
    <source>
        <dbReference type="ARBA" id="ARBA00001974"/>
    </source>
</evidence>
<keyword evidence="9" id="KW-0001">2Fe-2S</keyword>
<dbReference type="GO" id="GO:0042128">
    <property type="term" value="P:nitrate assimilation"/>
    <property type="evidence" value="ECO:0007669"/>
    <property type="project" value="UniProtKB-KW"/>
</dbReference>
<dbReference type="Pfam" id="PF04324">
    <property type="entry name" value="Fer2_BFD"/>
    <property type="match status" value="1"/>
</dbReference>
<evidence type="ECO:0000256" key="10">
    <source>
        <dbReference type="ARBA" id="ARBA00022723"/>
    </source>
</evidence>
<organism evidence="23 24">
    <name type="scientific">Tilletia horrida</name>
    <dbReference type="NCBI Taxonomy" id="155126"/>
    <lineage>
        <taxon>Eukaryota</taxon>
        <taxon>Fungi</taxon>
        <taxon>Dikarya</taxon>
        <taxon>Basidiomycota</taxon>
        <taxon>Ustilaginomycotina</taxon>
        <taxon>Exobasidiomycetes</taxon>
        <taxon>Tilletiales</taxon>
        <taxon>Tilletiaceae</taxon>
        <taxon>Tilletia</taxon>
    </lineage>
</organism>
<comment type="catalytic activity">
    <reaction evidence="17">
        <text>NH4(+) + 3 NAD(+) + 2 H2O = nitrite + 3 NADH + 5 H(+)</text>
        <dbReference type="Rhea" id="RHEA:24628"/>
        <dbReference type="ChEBI" id="CHEBI:15377"/>
        <dbReference type="ChEBI" id="CHEBI:15378"/>
        <dbReference type="ChEBI" id="CHEBI:16301"/>
        <dbReference type="ChEBI" id="CHEBI:28938"/>
        <dbReference type="ChEBI" id="CHEBI:57540"/>
        <dbReference type="ChEBI" id="CHEBI:57945"/>
        <dbReference type="EC" id="1.7.1.4"/>
    </reaction>
</comment>
<dbReference type="Proteomes" id="UP001176521">
    <property type="component" value="Unassembled WGS sequence"/>
</dbReference>
<evidence type="ECO:0000256" key="21">
    <source>
        <dbReference type="SAM" id="MobiDB-lite"/>
    </source>
</evidence>
<comment type="cofactor">
    <cofactor evidence="3">
        <name>FAD</name>
        <dbReference type="ChEBI" id="CHEBI:57692"/>
    </cofactor>
</comment>
<dbReference type="PRINTS" id="PR00411">
    <property type="entry name" value="PNDRDTASEI"/>
</dbReference>
<dbReference type="AlphaFoldDB" id="A0AAN6G8L4"/>
<dbReference type="GO" id="GO:0046872">
    <property type="term" value="F:metal ion binding"/>
    <property type="evidence" value="ECO:0007669"/>
    <property type="project" value="UniProtKB-KW"/>
</dbReference>
<keyword evidence="10" id="KW-0479">Metal-binding</keyword>
<comment type="cofactor">
    <cofactor evidence="1">
        <name>siroheme</name>
        <dbReference type="ChEBI" id="CHEBI:60052"/>
    </cofactor>
</comment>
<evidence type="ECO:0000256" key="6">
    <source>
        <dbReference type="ARBA" id="ARBA00022485"/>
    </source>
</evidence>
<dbReference type="Gene3D" id="3.50.50.60">
    <property type="entry name" value="FAD/NAD(P)-binding domain"/>
    <property type="match status" value="2"/>
</dbReference>
<keyword evidence="11" id="KW-0274">FAD</keyword>
<evidence type="ECO:0000256" key="20">
    <source>
        <dbReference type="ARBA" id="ARBA00070300"/>
    </source>
</evidence>
<dbReference type="PROSITE" id="PS51296">
    <property type="entry name" value="RIESKE"/>
    <property type="match status" value="1"/>
</dbReference>
<dbReference type="CDD" id="cd19944">
    <property type="entry name" value="NirB_Fer2_BFD-like_2"/>
    <property type="match status" value="1"/>
</dbReference>
<comment type="similarity">
    <text evidence="5">Belongs to the nitrite and sulfite reductase 4Fe-4S domain family.</text>
</comment>
<dbReference type="PANTHER" id="PTHR43809">
    <property type="entry name" value="NITRITE REDUCTASE (NADH) LARGE SUBUNIT"/>
    <property type="match status" value="1"/>
</dbReference>
<evidence type="ECO:0000256" key="4">
    <source>
        <dbReference type="ARBA" id="ARBA00005096"/>
    </source>
</evidence>
<evidence type="ECO:0000256" key="18">
    <source>
        <dbReference type="ARBA" id="ARBA00051413"/>
    </source>
</evidence>
<dbReference type="Gene3D" id="3.30.413.10">
    <property type="entry name" value="Sulfite Reductase Hemoprotein, domain 1"/>
    <property type="match status" value="1"/>
</dbReference>
<proteinExistence type="inferred from homology"/>
<dbReference type="InterPro" id="IPR006067">
    <property type="entry name" value="NO2/SO3_Rdtase_4Fe4S_dom"/>
</dbReference>
<dbReference type="InterPro" id="IPR041854">
    <property type="entry name" value="BFD-like_2Fe2S-bd_dom_sf"/>
</dbReference>
<dbReference type="Pfam" id="PF07992">
    <property type="entry name" value="Pyr_redox_2"/>
    <property type="match status" value="1"/>
</dbReference>
<dbReference type="NCBIfam" id="TIGR02378">
    <property type="entry name" value="nirD_assim_sml"/>
    <property type="match status" value="1"/>
</dbReference>
<dbReference type="SUPFAM" id="SSF56014">
    <property type="entry name" value="Nitrite and sulphite reductase 4Fe-4S domain-like"/>
    <property type="match status" value="1"/>
</dbReference>
<evidence type="ECO:0000256" key="15">
    <source>
        <dbReference type="ARBA" id="ARBA00023063"/>
    </source>
</evidence>
<dbReference type="InterPro" id="IPR006066">
    <property type="entry name" value="NO2/SO3_Rdtase_FeS/sirohaem_BS"/>
</dbReference>
<dbReference type="InterPro" id="IPR017941">
    <property type="entry name" value="Rieske_2Fe-2S"/>
</dbReference>
<dbReference type="CDD" id="cd03529">
    <property type="entry name" value="Rieske_NirD"/>
    <property type="match status" value="1"/>
</dbReference>
<keyword evidence="7" id="KW-0349">Heme</keyword>
<dbReference type="Gene3D" id="2.102.10.10">
    <property type="entry name" value="Rieske [2Fe-2S] iron-sulphur domain"/>
    <property type="match status" value="1"/>
</dbReference>
<dbReference type="SUPFAM" id="SSF55124">
    <property type="entry name" value="Nitrite/Sulfite reductase N-terminal domain-like"/>
    <property type="match status" value="1"/>
</dbReference>
<comment type="caution">
    <text evidence="23">The sequence shown here is derived from an EMBL/GenBank/DDBJ whole genome shotgun (WGS) entry which is preliminary data.</text>
</comment>
<keyword evidence="14" id="KW-0411">Iron-sulfur</keyword>
<gene>
    <name evidence="23" type="ORF">OC842_005006</name>
</gene>
<dbReference type="EMBL" id="JAPDMQ010000328">
    <property type="protein sequence ID" value="KAK0527027.1"/>
    <property type="molecule type" value="Genomic_DNA"/>
</dbReference>
<dbReference type="EC" id="1.7.1.4" evidence="19"/>
<dbReference type="InterPro" id="IPR036136">
    <property type="entry name" value="Nit/Sulf_reduc_fer-like_dom_sf"/>
</dbReference>
<accession>A0AAN6G8L4</accession>
<evidence type="ECO:0000256" key="9">
    <source>
        <dbReference type="ARBA" id="ARBA00022714"/>
    </source>
</evidence>
<reference evidence="23" key="1">
    <citation type="journal article" date="2023" name="PhytoFront">
        <title>Draft Genome Resources of Seven Strains of Tilletia horrida, Causal Agent of Kernel Smut of Rice.</title>
        <authorList>
            <person name="Khanal S."/>
            <person name="Antony Babu S."/>
            <person name="Zhou X.G."/>
        </authorList>
    </citation>
    <scope>NUCLEOTIDE SEQUENCE</scope>
    <source>
        <strain evidence="23">TX3</strain>
    </source>
</reference>
<dbReference type="InterPro" id="IPR023753">
    <property type="entry name" value="FAD/NAD-binding_dom"/>
</dbReference>
<dbReference type="Pfam" id="PF03460">
    <property type="entry name" value="NIR_SIR_ferr"/>
    <property type="match status" value="1"/>
</dbReference>
<keyword evidence="8" id="KW-0285">Flavoprotein</keyword>
<evidence type="ECO:0000256" key="1">
    <source>
        <dbReference type="ARBA" id="ARBA00001929"/>
    </source>
</evidence>
<dbReference type="InterPro" id="IPR005117">
    <property type="entry name" value="NiRdtase/SiRdtase_haem-b_fer"/>
</dbReference>
<dbReference type="Pfam" id="PF01077">
    <property type="entry name" value="NIR_SIR"/>
    <property type="match status" value="1"/>
</dbReference>
<evidence type="ECO:0000313" key="24">
    <source>
        <dbReference type="Proteomes" id="UP001176521"/>
    </source>
</evidence>
<feature type="region of interest" description="Disordered" evidence="21">
    <location>
        <begin position="890"/>
        <end position="918"/>
    </location>
</feature>
<evidence type="ECO:0000256" key="16">
    <source>
        <dbReference type="ARBA" id="ARBA00034078"/>
    </source>
</evidence>